<evidence type="ECO:0008006" key="3">
    <source>
        <dbReference type="Google" id="ProtNLM"/>
    </source>
</evidence>
<evidence type="ECO:0000313" key="1">
    <source>
        <dbReference type="EMBL" id="AGM25300.1"/>
    </source>
</evidence>
<dbReference type="EMBL" id="CP005077">
    <property type="protein sequence ID" value="AGM25300.1"/>
    <property type="molecule type" value="Genomic_DNA"/>
</dbReference>
<dbReference type="Proteomes" id="UP000013964">
    <property type="component" value="Chromosome"/>
</dbReference>
<dbReference type="OrthoDB" id="388008at2"/>
<proteinExistence type="predicted"/>
<dbReference type="AlphaFoldDB" id="R4UGN9"/>
<dbReference type="KEGG" id="scr:SCHRY_v1c07240"/>
<dbReference type="RefSeq" id="WP_016339124.1">
    <property type="nucleotide sequence ID" value="NC_021280.1"/>
</dbReference>
<sequence>MYKKIVLLGILLIVILTGIISVLLFTHQNWNKRNVWLIGCQAQNKKPTDRTEYLHTFFGSQFENYALYSPQTESNSLVNAKFYGNLDNYNNCIKPTTTATLWQNDFTNTQLVIKTNAMDIYNLSAQITNIEELKAKNLEVQFGFNRFIYASNSNTNSGILNPYGINEKLLVPDAITTTSVETIAYSNKVYILWIKLIAQEVVPVGDYQINIELQGQIGQPTAAPLILSTNMINLMVSDLIVPENDVKADFDIYSFFGWTAAYYNNYAVPPGIKDRFDNREYIDYNWSRYWEPEYRYTNNILGMEYFQNPISLNERENKEWHNNWLDGNKVQTFLPWRYDENHQLYIAREDWDNWDYYMNKMADIGFTKALLGGWQAGWNTSWRTNKVWNEKTQDYEAISMNIFNDEGYQNNEWFLQELLKHIKNDEPAWVGKVTPYVYLDELQRGAISEYLNLIKKYDFNRQYIKLAACEFDRAVDYSDPALYDVDILHIFFFDIYNSNNSNFTNLVKIRNEQNYLTGQYFLDADNTFNLIRSEPGVSSYLQLALLKEGAPHYMRYLLNGWVQKNAYWTSDYVENTGIVYISGDTMYAYPSVAYDDITNNFPTPVQFNPSTRLDAIAWGTKLNNKLMYLKKINKISSELYQTLTQYVDQRVKLSKITSHTKFDFNYSNTSLKYNVINSKSFIYQSIAKSGIDEITVVKTISNLVDLYSK</sequence>
<gene>
    <name evidence="1" type="ORF">SCHRY_v1c07240</name>
</gene>
<evidence type="ECO:0000313" key="2">
    <source>
        <dbReference type="Proteomes" id="UP000013964"/>
    </source>
</evidence>
<keyword evidence="2" id="KW-1185">Reference proteome</keyword>
<dbReference type="PATRIC" id="fig|1276227.3.peg.729"/>
<reference evidence="1 2" key="1">
    <citation type="journal article" date="2013" name="Genome Biol. Evol.">
        <title>Complete genomes of two dipteran-associated spiroplasmas provided insights into the origin, dynamics, and impacts of viral invasion in spiroplasma.</title>
        <authorList>
            <person name="Ku C."/>
            <person name="Lo W.S."/>
            <person name="Chen L.L."/>
            <person name="Kuo C.H."/>
        </authorList>
    </citation>
    <scope>NUCLEOTIDE SEQUENCE [LARGE SCALE GENOMIC DNA]</scope>
    <source>
        <strain evidence="1 2">DF-1</strain>
    </source>
</reference>
<organism evidence="1 2">
    <name type="scientific">Spiroplasma chrysopicola DF-1</name>
    <dbReference type="NCBI Taxonomy" id="1276227"/>
    <lineage>
        <taxon>Bacteria</taxon>
        <taxon>Bacillati</taxon>
        <taxon>Mycoplasmatota</taxon>
        <taxon>Mollicutes</taxon>
        <taxon>Entomoplasmatales</taxon>
        <taxon>Spiroplasmataceae</taxon>
        <taxon>Spiroplasma</taxon>
    </lineage>
</organism>
<protein>
    <recommendedName>
        <fullName evidence="3">Glycoside hydrolase 123 C-terminal domain-containing protein</fullName>
    </recommendedName>
</protein>
<accession>R4UGN9</accession>
<name>R4UGN9_9MOLU</name>
<dbReference type="HOGENOM" id="CLU_389270_0_0_14"/>